<evidence type="ECO:0000256" key="4">
    <source>
        <dbReference type="ARBA" id="ARBA00023136"/>
    </source>
</evidence>
<dbReference type="RefSeq" id="WP_354663961.1">
    <property type="nucleotide sequence ID" value="NZ_JBEXAC010000003.1"/>
</dbReference>
<evidence type="ECO:0000256" key="3">
    <source>
        <dbReference type="ARBA" id="ARBA00022729"/>
    </source>
</evidence>
<reference evidence="8 9" key="1">
    <citation type="submission" date="2024-06" db="EMBL/GenBank/DDBJ databases">
        <title>Chitinophaga defluvii sp. nov., isolated from municipal sewage.</title>
        <authorList>
            <person name="Zhang L."/>
        </authorList>
    </citation>
    <scope>NUCLEOTIDE SEQUENCE [LARGE SCALE GENOMIC DNA]</scope>
    <source>
        <strain evidence="8 9">H8</strain>
    </source>
</reference>
<feature type="domain" description="RagB/SusD" evidence="6">
    <location>
        <begin position="296"/>
        <end position="587"/>
    </location>
</feature>
<accession>A0ABV2TFF4</accession>
<protein>
    <submittedName>
        <fullName evidence="8">RagB/SusD family nutrient uptake outer membrane protein</fullName>
    </submittedName>
</protein>
<keyword evidence="9" id="KW-1185">Reference proteome</keyword>
<sequence length="589" mass="66540">MAVLSMVSCSDVLDRTPPDIVTEEEAFKTSAGVQAALARLYSEAPFEDFIFGGGAADMAFNAREQETLTGYALHVPNNEYGSQYINGNGDMGDSWFNYSAIRNINKFLANIEKYGAKFDETQVKAWKGEALVLRAWGYYAMAKRYGGVPLVDKVLDYNSPDDIPTLQLPRNSEKETWDFVLKDLDAAIELLPPSIGDGRVNRYVAFTLKARSALYAASIARFNTIVKTDEKTGKQLQGIPGQEATAYYTIAWNATKEVIGKGGYSLVRSESTDPFVQAESYRKMFLNPQSGNEDIFVKYYNYPDYTHSFDMTHVPWGRFKGGNACPTVDLLELYEYLDGRPGTTNIPQPGQYSAGYPNRRDFFRDRDYRLAATVMMPGDDFQSVDQTVTDLDIKAGEINAAGTELTDINYRGAWGMGANDQTQTGMLLKKYLDDTKLHSPAAVESSQPWIVMRYAEVLLIAAEAALENNDAAAALPYINSIRNRAGLQPLTTAKVTREEVRRQWIVELAFENQNLWQMRRWRVYTPKMSTTFRERGIRPFLDQPTKQWKFKTFYTGKGKVYQPIYYYNAIPSDEIRKNPALVQNMGYNN</sequence>
<comment type="similarity">
    <text evidence="2">Belongs to the SusD family.</text>
</comment>
<gene>
    <name evidence="8" type="ORF">ABR189_28680</name>
</gene>
<dbReference type="Gene3D" id="1.25.40.390">
    <property type="match status" value="1"/>
</dbReference>
<dbReference type="EMBL" id="JBEXAC010000003">
    <property type="protein sequence ID" value="MET7001392.1"/>
    <property type="molecule type" value="Genomic_DNA"/>
</dbReference>
<evidence type="ECO:0000313" key="8">
    <source>
        <dbReference type="EMBL" id="MET7001392.1"/>
    </source>
</evidence>
<dbReference type="SUPFAM" id="SSF48452">
    <property type="entry name" value="TPR-like"/>
    <property type="match status" value="1"/>
</dbReference>
<name>A0ABV2TFF4_9BACT</name>
<keyword evidence="3" id="KW-0732">Signal</keyword>
<evidence type="ECO:0000259" key="6">
    <source>
        <dbReference type="Pfam" id="PF07980"/>
    </source>
</evidence>
<evidence type="ECO:0000313" key="9">
    <source>
        <dbReference type="Proteomes" id="UP001549749"/>
    </source>
</evidence>
<comment type="subcellular location">
    <subcellularLocation>
        <location evidence="1">Cell outer membrane</location>
    </subcellularLocation>
</comment>
<evidence type="ECO:0000256" key="5">
    <source>
        <dbReference type="ARBA" id="ARBA00023237"/>
    </source>
</evidence>
<proteinExistence type="inferred from homology"/>
<dbReference type="Pfam" id="PF14322">
    <property type="entry name" value="SusD-like_3"/>
    <property type="match status" value="1"/>
</dbReference>
<feature type="domain" description="SusD-like N-terminal" evidence="7">
    <location>
        <begin position="82"/>
        <end position="215"/>
    </location>
</feature>
<comment type="caution">
    <text evidence="8">The sequence shown here is derived from an EMBL/GenBank/DDBJ whole genome shotgun (WGS) entry which is preliminary data.</text>
</comment>
<evidence type="ECO:0000256" key="2">
    <source>
        <dbReference type="ARBA" id="ARBA00006275"/>
    </source>
</evidence>
<keyword evidence="5" id="KW-0998">Cell outer membrane</keyword>
<evidence type="ECO:0000256" key="1">
    <source>
        <dbReference type="ARBA" id="ARBA00004442"/>
    </source>
</evidence>
<evidence type="ECO:0000259" key="7">
    <source>
        <dbReference type="Pfam" id="PF14322"/>
    </source>
</evidence>
<organism evidence="8 9">
    <name type="scientific">Chitinophaga defluvii</name>
    <dbReference type="NCBI Taxonomy" id="3163343"/>
    <lineage>
        <taxon>Bacteria</taxon>
        <taxon>Pseudomonadati</taxon>
        <taxon>Bacteroidota</taxon>
        <taxon>Chitinophagia</taxon>
        <taxon>Chitinophagales</taxon>
        <taxon>Chitinophagaceae</taxon>
        <taxon>Chitinophaga</taxon>
    </lineage>
</organism>
<keyword evidence="4" id="KW-0472">Membrane</keyword>
<dbReference type="InterPro" id="IPR033985">
    <property type="entry name" value="SusD-like_N"/>
</dbReference>
<dbReference type="Proteomes" id="UP001549749">
    <property type="component" value="Unassembled WGS sequence"/>
</dbReference>
<dbReference type="InterPro" id="IPR012944">
    <property type="entry name" value="SusD_RagB_dom"/>
</dbReference>
<dbReference type="InterPro" id="IPR011990">
    <property type="entry name" value="TPR-like_helical_dom_sf"/>
</dbReference>
<dbReference type="Pfam" id="PF07980">
    <property type="entry name" value="SusD_RagB"/>
    <property type="match status" value="1"/>
</dbReference>